<dbReference type="GO" id="GO:0004803">
    <property type="term" value="F:transposase activity"/>
    <property type="evidence" value="ECO:0007669"/>
    <property type="project" value="InterPro"/>
</dbReference>
<dbReference type="GO" id="GO:0006313">
    <property type="term" value="P:DNA transposition"/>
    <property type="evidence" value="ECO:0007669"/>
    <property type="project" value="InterPro"/>
</dbReference>
<keyword evidence="3" id="KW-1185">Reference proteome</keyword>
<proteinExistence type="predicted"/>
<gene>
    <name evidence="2" type="ORF">GJ688_20045</name>
</gene>
<dbReference type="Proteomes" id="UP000430670">
    <property type="component" value="Unassembled WGS sequence"/>
</dbReference>
<dbReference type="RefSeq" id="WP_155478171.1">
    <property type="nucleotide sequence ID" value="NZ_WNKU01000114.1"/>
</dbReference>
<protein>
    <submittedName>
        <fullName evidence="2">Transposase</fullName>
    </submittedName>
</protein>
<dbReference type="Pfam" id="PF01609">
    <property type="entry name" value="DDE_Tnp_1"/>
    <property type="match status" value="1"/>
</dbReference>
<evidence type="ECO:0000313" key="2">
    <source>
        <dbReference type="EMBL" id="MTV51094.1"/>
    </source>
</evidence>
<dbReference type="InterPro" id="IPR002559">
    <property type="entry name" value="Transposase_11"/>
</dbReference>
<dbReference type="Gene3D" id="3.90.350.10">
    <property type="entry name" value="Transposase Inhibitor Protein From Tn5, Chain A, domain 1"/>
    <property type="match status" value="1"/>
</dbReference>
<feature type="domain" description="Transposase IS4-like" evidence="1">
    <location>
        <begin position="63"/>
        <end position="196"/>
    </location>
</feature>
<feature type="non-terminal residue" evidence="2">
    <location>
        <position position="1"/>
    </location>
</feature>
<feature type="non-terminal residue" evidence="2">
    <location>
        <position position="269"/>
    </location>
</feature>
<evidence type="ECO:0000313" key="3">
    <source>
        <dbReference type="Proteomes" id="UP000430670"/>
    </source>
</evidence>
<dbReference type="GO" id="GO:0003677">
    <property type="term" value="F:DNA binding"/>
    <property type="evidence" value="ECO:0007669"/>
    <property type="project" value="InterPro"/>
</dbReference>
<dbReference type="SUPFAM" id="SSF53098">
    <property type="entry name" value="Ribonuclease H-like"/>
    <property type="match status" value="1"/>
</dbReference>
<comment type="caution">
    <text evidence="2">The sequence shown here is derived from an EMBL/GenBank/DDBJ whole genome shotgun (WGS) entry which is preliminary data.</text>
</comment>
<sequence length="269" mass="30936">GWSDGHSFLPIDFSLLSSQKVTNRIGKMNDAIDKRTHGYKRRMEALQSAPERVVAMIKAAFDSGVAASYVLMDSWFTQLPLIQQLVGLGIDVIGMVKPLKQRYSYQGKRYTLAELYVQATVVRGHSEILRSIIVELTPGLKAKIVFVTNRNKRNEWLAILSTEHTLNEQEIVRIYGMRWEIETFFKCSKSFLRLAKEFQGRSYDALISHTTIVFSRYIMLSWQHRTSTDPRTLGGIFYECCDEVNDLEWAVALQQLWSIIDDVVKNCNK</sequence>
<accession>A0A6I3SPW9</accession>
<organism evidence="2 3">
    <name type="scientific">Heliobacterium mobile</name>
    <name type="common">Heliobacillus mobilis</name>
    <dbReference type="NCBI Taxonomy" id="28064"/>
    <lineage>
        <taxon>Bacteria</taxon>
        <taxon>Bacillati</taxon>
        <taxon>Bacillota</taxon>
        <taxon>Clostridia</taxon>
        <taxon>Eubacteriales</taxon>
        <taxon>Heliobacteriaceae</taxon>
        <taxon>Heliobacterium</taxon>
    </lineage>
</organism>
<dbReference type="EMBL" id="WNKU01000114">
    <property type="protein sequence ID" value="MTV51094.1"/>
    <property type="molecule type" value="Genomic_DNA"/>
</dbReference>
<name>A0A6I3SPW9_HELMO</name>
<dbReference type="AlphaFoldDB" id="A0A6I3SPW9"/>
<evidence type="ECO:0000259" key="1">
    <source>
        <dbReference type="Pfam" id="PF01609"/>
    </source>
</evidence>
<dbReference type="OrthoDB" id="29496at2"/>
<dbReference type="InterPro" id="IPR012337">
    <property type="entry name" value="RNaseH-like_sf"/>
</dbReference>
<reference evidence="2 3" key="1">
    <citation type="submission" date="2019-11" db="EMBL/GenBank/DDBJ databases">
        <title>Whole-genome sequence of a the green, strictly anaerobic photosynthetic bacterium Heliobacillus mobilis DSM 6151.</title>
        <authorList>
            <person name="Kyndt J.A."/>
            <person name="Meyer T.E."/>
        </authorList>
    </citation>
    <scope>NUCLEOTIDE SEQUENCE [LARGE SCALE GENOMIC DNA]</scope>
    <source>
        <strain evidence="2 3">DSM 6151</strain>
    </source>
</reference>